<name>A0A9X6N481_BACTV</name>
<organism evidence="2 3">
    <name type="scientific">Bacillus thuringiensis subsp. medellin</name>
    <dbReference type="NCBI Taxonomy" id="79672"/>
    <lineage>
        <taxon>Bacteria</taxon>
        <taxon>Bacillati</taxon>
        <taxon>Bacillota</taxon>
        <taxon>Bacilli</taxon>
        <taxon>Bacillales</taxon>
        <taxon>Bacillaceae</taxon>
        <taxon>Bacillus</taxon>
        <taxon>Bacillus cereus group</taxon>
    </lineage>
</organism>
<dbReference type="RefSeq" id="WP_088066377.1">
    <property type="nucleotide sequence ID" value="NZ_MOOV01000090.1"/>
</dbReference>
<dbReference type="AlphaFoldDB" id="A0A9X6N481"/>
<feature type="transmembrane region" description="Helical" evidence="1">
    <location>
        <begin position="389"/>
        <end position="412"/>
    </location>
</feature>
<keyword evidence="1" id="KW-0812">Transmembrane</keyword>
<reference evidence="2 3" key="1">
    <citation type="submission" date="2016-10" db="EMBL/GenBank/DDBJ databases">
        <title>Comparative genomics of Bacillus thuringiensis reveals a path to pathogens against multiple invertebrate hosts.</title>
        <authorList>
            <person name="Zheng J."/>
            <person name="Gao Q."/>
            <person name="Liu H."/>
            <person name="Peng D."/>
            <person name="Ruan L."/>
            <person name="Sun M."/>
        </authorList>
    </citation>
    <scope>NUCLEOTIDE SEQUENCE [LARGE SCALE GENOMIC DNA]</scope>
    <source>
        <strain evidence="2">T30001</strain>
    </source>
</reference>
<evidence type="ECO:0000256" key="1">
    <source>
        <dbReference type="SAM" id="Phobius"/>
    </source>
</evidence>
<proteinExistence type="predicted"/>
<accession>A0A9X6N481</accession>
<feature type="transmembrane region" description="Helical" evidence="1">
    <location>
        <begin position="358"/>
        <end position="383"/>
    </location>
</feature>
<protein>
    <submittedName>
        <fullName evidence="2">Permease</fullName>
    </submittedName>
</protein>
<dbReference type="EMBL" id="MOOV01000090">
    <property type="protein sequence ID" value="OUC01924.1"/>
    <property type="molecule type" value="Genomic_DNA"/>
</dbReference>
<dbReference type="Proteomes" id="UP000195160">
    <property type="component" value="Unassembled WGS sequence"/>
</dbReference>
<feature type="transmembrane region" description="Helical" evidence="1">
    <location>
        <begin position="314"/>
        <end position="338"/>
    </location>
</feature>
<sequence>MRKILIEVKESLLKKKMLSILILLQTCLLFALLSALYLSFYNIDTKTKSFYAQYKGKNIYKLSDRLIDEKEARFFSNPSELSKVKNFYHALLNSKDFLYMNTTLQHIGVQNFKGNPIFLQGYEQGNPRPPYQKRQGSPSFDRVKSIQINHNLLTAFDAKIQNGRVFNKEDFSFKKETKIPIILGAEYQTIYNIGETINFDYLNQELEGIIIGILPKNTLFPVNGDVEFYIDRYIILPEFIMEEVPQNEEVLRFQQKHYLHAINGQILTNKDMISVQKLVNSISQKANFDDYIIIGANTIGISLMFNMMKQNIQIMFMFTVVIFLFCIFSISLSLIMKWDTNIKKYAIHLISGATVSQILWYTFIEILFVIGISLTLIFLFMQFVGEMPISYYFILIGVSLIIVVLGMLPFSFKLKQSNIVKILKKKE</sequence>
<keyword evidence="1" id="KW-1133">Transmembrane helix</keyword>
<evidence type="ECO:0000313" key="3">
    <source>
        <dbReference type="Proteomes" id="UP000195160"/>
    </source>
</evidence>
<feature type="transmembrane region" description="Helical" evidence="1">
    <location>
        <begin position="20"/>
        <end position="40"/>
    </location>
</feature>
<evidence type="ECO:0000313" key="2">
    <source>
        <dbReference type="EMBL" id="OUC01924.1"/>
    </source>
</evidence>
<gene>
    <name evidence="2" type="ORF">BK784_11510</name>
</gene>
<keyword evidence="1" id="KW-0472">Membrane</keyword>
<comment type="caution">
    <text evidence="2">The sequence shown here is derived from an EMBL/GenBank/DDBJ whole genome shotgun (WGS) entry which is preliminary data.</text>
</comment>